<evidence type="ECO:0000259" key="1">
    <source>
        <dbReference type="PROSITE" id="PS50075"/>
    </source>
</evidence>
<sequence length="81" mass="8756">MIDQVRALFAKNTFLPCDVSTIADDADLYDAGLSSFGSVQLMLAIEETFDIELPETLLTRRTFASLENIAEALSGLVSKAA</sequence>
<dbReference type="NCBIfam" id="NF005480">
    <property type="entry name" value="PRK07081.1"/>
    <property type="match status" value="1"/>
</dbReference>
<dbReference type="OrthoDB" id="7284767at2"/>
<dbReference type="SUPFAM" id="SSF47336">
    <property type="entry name" value="ACP-like"/>
    <property type="match status" value="1"/>
</dbReference>
<keyword evidence="3" id="KW-1185">Reference proteome</keyword>
<dbReference type="PROSITE" id="PS50075">
    <property type="entry name" value="CARRIER"/>
    <property type="match status" value="1"/>
</dbReference>
<dbReference type="Proteomes" id="UP000234881">
    <property type="component" value="Unassembled WGS sequence"/>
</dbReference>
<reference evidence="2 3" key="1">
    <citation type="submission" date="2018-01" db="EMBL/GenBank/DDBJ databases">
        <title>The draft genome sequence of Cohaesibacter sp. H1304.</title>
        <authorList>
            <person name="Wang N.-N."/>
            <person name="Du Z.-J."/>
        </authorList>
    </citation>
    <scope>NUCLEOTIDE SEQUENCE [LARGE SCALE GENOMIC DNA]</scope>
    <source>
        <strain evidence="2 3">H1304</strain>
    </source>
</reference>
<dbReference type="RefSeq" id="WP_101535414.1">
    <property type="nucleotide sequence ID" value="NZ_JBFHIU010000013.1"/>
</dbReference>
<evidence type="ECO:0000313" key="3">
    <source>
        <dbReference type="Proteomes" id="UP000234881"/>
    </source>
</evidence>
<feature type="domain" description="Carrier" evidence="1">
    <location>
        <begin position="1"/>
        <end position="77"/>
    </location>
</feature>
<dbReference type="AlphaFoldDB" id="A0A2N5XMK8"/>
<gene>
    <name evidence="2" type="ORF">C0081_18920</name>
</gene>
<dbReference type="InterPro" id="IPR009081">
    <property type="entry name" value="PP-bd_ACP"/>
</dbReference>
<organism evidence="2 3">
    <name type="scientific">Cohaesibacter celericrescens</name>
    <dbReference type="NCBI Taxonomy" id="2067669"/>
    <lineage>
        <taxon>Bacteria</taxon>
        <taxon>Pseudomonadati</taxon>
        <taxon>Pseudomonadota</taxon>
        <taxon>Alphaproteobacteria</taxon>
        <taxon>Hyphomicrobiales</taxon>
        <taxon>Cohaesibacteraceae</taxon>
    </lineage>
</organism>
<evidence type="ECO:0000313" key="2">
    <source>
        <dbReference type="EMBL" id="PLW75712.1"/>
    </source>
</evidence>
<dbReference type="EMBL" id="PKUQ01000047">
    <property type="protein sequence ID" value="PLW75712.1"/>
    <property type="molecule type" value="Genomic_DNA"/>
</dbReference>
<proteinExistence type="predicted"/>
<name>A0A2N5XMK8_9HYPH</name>
<dbReference type="InterPro" id="IPR036736">
    <property type="entry name" value="ACP-like_sf"/>
</dbReference>
<accession>A0A2N5XMK8</accession>
<dbReference type="Gene3D" id="1.10.1200.10">
    <property type="entry name" value="ACP-like"/>
    <property type="match status" value="1"/>
</dbReference>
<protein>
    <submittedName>
        <fullName evidence="2">Acyl carrier protein</fullName>
    </submittedName>
</protein>
<dbReference type="Pfam" id="PF00550">
    <property type="entry name" value="PP-binding"/>
    <property type="match status" value="1"/>
</dbReference>
<comment type="caution">
    <text evidence="2">The sequence shown here is derived from an EMBL/GenBank/DDBJ whole genome shotgun (WGS) entry which is preliminary data.</text>
</comment>